<proteinExistence type="predicted"/>
<dbReference type="Ensembl" id="ENSORLT00020003517.1">
    <property type="protein sequence ID" value="ENSORLP00020025797.1"/>
    <property type="gene ID" value="ENSORLG00020007959.1"/>
</dbReference>
<dbReference type="PANTHER" id="PTHR15332">
    <property type="entry name" value="PROPROTEIN CONVERTASE SUBTILISIN_KEXIN TYPE 5-LIKE"/>
    <property type="match status" value="1"/>
</dbReference>
<name>A0A3P9LYF2_ORYLA</name>
<dbReference type="SMART" id="SM00261">
    <property type="entry name" value="FU"/>
    <property type="match status" value="5"/>
</dbReference>
<dbReference type="Pfam" id="PF14843">
    <property type="entry name" value="GF_recep_IV"/>
    <property type="match status" value="1"/>
</dbReference>
<reference evidence="3 4" key="2">
    <citation type="submission" date="2017-04" db="EMBL/GenBank/DDBJ databases">
        <title>CpG methylation of centromeres and impact of large insertions on vertebrate speciation.</title>
        <authorList>
            <person name="Ichikawa K."/>
            <person name="Yoshimura J."/>
            <person name="Morishita S."/>
        </authorList>
    </citation>
    <scope>NUCLEOTIDE SEQUENCE</scope>
    <source>
        <strain evidence="3 4">HNI</strain>
    </source>
</reference>
<protein>
    <recommendedName>
        <fullName evidence="2">Growth factor receptor domain-containing protein</fullName>
    </recommendedName>
</protein>
<dbReference type="AlphaFoldDB" id="A0A3P9LYF2"/>
<dbReference type="InterPro" id="IPR006212">
    <property type="entry name" value="Furin_repeat"/>
</dbReference>
<dbReference type="InterPro" id="IPR009030">
    <property type="entry name" value="Growth_fac_rcpt_cys_sf"/>
</dbReference>
<feature type="domain" description="Growth factor receptor" evidence="2">
    <location>
        <begin position="76"/>
        <end position="180"/>
    </location>
</feature>
<evidence type="ECO:0000313" key="3">
    <source>
        <dbReference type="Ensembl" id="ENSORLP00020025797.1"/>
    </source>
</evidence>
<accession>A0A3P9LYF2</accession>
<organism evidence="3 4">
    <name type="scientific">Oryzias latipes</name>
    <name type="common">Japanese rice fish</name>
    <name type="synonym">Japanese killifish</name>
    <dbReference type="NCBI Taxonomy" id="8090"/>
    <lineage>
        <taxon>Eukaryota</taxon>
        <taxon>Metazoa</taxon>
        <taxon>Chordata</taxon>
        <taxon>Craniata</taxon>
        <taxon>Vertebrata</taxon>
        <taxon>Euteleostomi</taxon>
        <taxon>Actinopterygii</taxon>
        <taxon>Neopterygii</taxon>
        <taxon>Teleostei</taxon>
        <taxon>Neoteleostei</taxon>
        <taxon>Acanthomorphata</taxon>
        <taxon>Ovalentaria</taxon>
        <taxon>Atherinomorphae</taxon>
        <taxon>Beloniformes</taxon>
        <taxon>Adrianichthyidae</taxon>
        <taxon>Oryziinae</taxon>
        <taxon>Oryzias</taxon>
    </lineage>
</organism>
<evidence type="ECO:0000313" key="4">
    <source>
        <dbReference type="Proteomes" id="UP000265180"/>
    </source>
</evidence>
<evidence type="ECO:0000256" key="1">
    <source>
        <dbReference type="ARBA" id="ARBA00023180"/>
    </source>
</evidence>
<dbReference type="CDD" id="cd00064">
    <property type="entry name" value="FU"/>
    <property type="match status" value="3"/>
</dbReference>
<dbReference type="Proteomes" id="UP000265180">
    <property type="component" value="Chromosome 12"/>
</dbReference>
<reference evidence="3" key="4">
    <citation type="submission" date="2025-09" db="UniProtKB">
        <authorList>
            <consortium name="Ensembl"/>
        </authorList>
    </citation>
    <scope>IDENTIFICATION</scope>
    <source>
        <strain evidence="3">HNI</strain>
    </source>
</reference>
<reference key="1">
    <citation type="journal article" date="2007" name="Nature">
        <title>The medaka draft genome and insights into vertebrate genome evolution.</title>
        <authorList>
            <person name="Kasahara M."/>
            <person name="Naruse K."/>
            <person name="Sasaki S."/>
            <person name="Nakatani Y."/>
            <person name="Qu W."/>
            <person name="Ahsan B."/>
            <person name="Yamada T."/>
            <person name="Nagayasu Y."/>
            <person name="Doi K."/>
            <person name="Kasai Y."/>
            <person name="Jindo T."/>
            <person name="Kobayashi D."/>
            <person name="Shimada A."/>
            <person name="Toyoda A."/>
            <person name="Kuroki Y."/>
            <person name="Fujiyama A."/>
            <person name="Sasaki T."/>
            <person name="Shimizu A."/>
            <person name="Asakawa S."/>
            <person name="Shimizu N."/>
            <person name="Hashimoto S."/>
            <person name="Yang J."/>
            <person name="Lee Y."/>
            <person name="Matsushima K."/>
            <person name="Sugano S."/>
            <person name="Sakaizumi M."/>
            <person name="Narita T."/>
            <person name="Ohishi K."/>
            <person name="Haga S."/>
            <person name="Ohta F."/>
            <person name="Nomoto H."/>
            <person name="Nogata K."/>
            <person name="Morishita T."/>
            <person name="Endo T."/>
            <person name="Shin-I T."/>
            <person name="Takeda H."/>
            <person name="Morishita S."/>
            <person name="Kohara Y."/>
        </authorList>
    </citation>
    <scope>NUCLEOTIDE SEQUENCE [LARGE SCALE GENOMIC DNA]</scope>
    <source>
        <strain>Hd-rR</strain>
    </source>
</reference>
<dbReference type="Gene3D" id="2.10.220.10">
    <property type="entry name" value="Hormone Receptor, Insulin-like Growth Factor Receptor 1, Chain A, domain 2"/>
    <property type="match status" value="2"/>
</dbReference>
<dbReference type="SUPFAM" id="SSF57184">
    <property type="entry name" value="Growth factor receptor domain"/>
    <property type="match status" value="2"/>
</dbReference>
<dbReference type="InterPro" id="IPR032778">
    <property type="entry name" value="GF_recep_IV"/>
</dbReference>
<sequence length="268" mass="28970">VEECPEGHTAWDRQCHQYCDDSCLTCSGSDDDACVLTVGSWLWFGTDGSCVDDCPAGYFKEESGQKCEPCHTSCQTCVGKNSLQCLTCKAHLFREAKECVETCQFGHYGNTVSRTCEKCDPSCSECTEGGEEDCLSCSSGLVYLRTEGRCLPSCPPGYHRDTAHQTCEPCHSSCKTCSGETICANKKIVCAVQHNLFVSADCDSSCLECRAAGPFNCTACPEQAILEEGGRCLPCCKHDDDDGGEDATAQHDCCNCTESRGQPRSHSV</sequence>
<evidence type="ECO:0000259" key="2">
    <source>
        <dbReference type="Pfam" id="PF14843"/>
    </source>
</evidence>
<dbReference type="PANTHER" id="PTHR15332:SF175">
    <property type="entry name" value="PROPROTEIN CONVERTASE SUBTILISIN_KEXIN TYPE 5-LIKE"/>
    <property type="match status" value="1"/>
</dbReference>
<keyword evidence="1" id="KW-0325">Glycoprotein</keyword>
<reference evidence="3" key="3">
    <citation type="submission" date="2025-08" db="UniProtKB">
        <authorList>
            <consortium name="Ensembl"/>
        </authorList>
    </citation>
    <scope>IDENTIFICATION</scope>
    <source>
        <strain evidence="3">HNI</strain>
    </source>
</reference>